<dbReference type="AlphaFoldDB" id="A0A2N4UAX5"/>
<accession>A0A2N4UAX5</accession>
<dbReference type="PRINTS" id="PR00419">
    <property type="entry name" value="ADXRDTASE"/>
</dbReference>
<feature type="domain" description="FAD-dependent oxidoreductase 2 FAD-binding" evidence="5">
    <location>
        <begin position="300"/>
        <end position="464"/>
    </location>
</feature>
<dbReference type="Pfam" id="PF00890">
    <property type="entry name" value="FAD_binding_2"/>
    <property type="match status" value="2"/>
</dbReference>
<sequence>MTVTVSDILVIGAGGAGLAAAYEAAKLGRHVVVLEKNPKPGGSTSWSVGSVTAADTPHQRVAGIRDNADAHFEDLALHAGELAPRDNLRLRRILVDNSSEMLQWLMDLGVVFVGPEEEPPHRVARMHNVVPNSTSFAYHLTRHCKALGVEIVVGTKSSNFIVVDGRVVGVEAVGPDGLKSSFLARHGVVLTSGDYSGAADLKRSLASESVVPVDPVNPTATGDGHRMALAIGARVLNGDIVRGPIMRFIPPSRRNLVQRLPPSRFVARMIAWSMGHLPQAVLRPFLMSFLTTALGPSPDLLRQGGILINKLGHRFTNELGKPAADVALQPEKVAWIVMDEAIASQFEQWPFFVSTAPGVAYAYLKDYQRNRPDIFHRASTLQGLADSMGVPSPELRESIDAYNNSTDRGGRPALGSGRYCALGPVKSYVVFTDGGLAVSEQLEVLGADDHPIPGLYAAGSAGQGGLLLEGHGHHLAWAFVSGRIAGRNAAQSPATISAFNPSE</sequence>
<dbReference type="InterPro" id="IPR003953">
    <property type="entry name" value="FAD-dep_OxRdtase_2_FAD-bd"/>
</dbReference>
<comment type="cofactor">
    <cofactor evidence="1">
        <name>FAD</name>
        <dbReference type="ChEBI" id="CHEBI:57692"/>
    </cofactor>
</comment>
<dbReference type="Gene3D" id="3.90.700.10">
    <property type="entry name" value="Succinate dehydrogenase/fumarate reductase flavoprotein, catalytic domain"/>
    <property type="match status" value="1"/>
</dbReference>
<dbReference type="EMBL" id="PDNV01000016">
    <property type="protein sequence ID" value="PLC52163.1"/>
    <property type="molecule type" value="Genomic_DNA"/>
</dbReference>
<proteinExistence type="predicted"/>
<evidence type="ECO:0000313" key="6">
    <source>
        <dbReference type="EMBL" id="PLC52163.1"/>
    </source>
</evidence>
<dbReference type="PANTHER" id="PTHR43400">
    <property type="entry name" value="FUMARATE REDUCTASE"/>
    <property type="match status" value="1"/>
</dbReference>
<organism evidence="6 7">
    <name type="scientific">Pollutimonas nitritireducens</name>
    <dbReference type="NCBI Taxonomy" id="2045209"/>
    <lineage>
        <taxon>Bacteria</taxon>
        <taxon>Pseudomonadati</taxon>
        <taxon>Pseudomonadota</taxon>
        <taxon>Betaproteobacteria</taxon>
        <taxon>Burkholderiales</taxon>
        <taxon>Alcaligenaceae</taxon>
        <taxon>Pollutimonas</taxon>
    </lineage>
</organism>
<dbReference type="Gene3D" id="3.50.50.60">
    <property type="entry name" value="FAD/NAD(P)-binding domain"/>
    <property type="match status" value="1"/>
</dbReference>
<gene>
    <name evidence="6" type="ORF">CR155_19815</name>
</gene>
<dbReference type="GO" id="GO:0016491">
    <property type="term" value="F:oxidoreductase activity"/>
    <property type="evidence" value="ECO:0007669"/>
    <property type="project" value="UniProtKB-KW"/>
</dbReference>
<evidence type="ECO:0000256" key="2">
    <source>
        <dbReference type="ARBA" id="ARBA00022630"/>
    </source>
</evidence>
<evidence type="ECO:0000256" key="4">
    <source>
        <dbReference type="ARBA" id="ARBA00023002"/>
    </source>
</evidence>
<dbReference type="GO" id="GO:0008202">
    <property type="term" value="P:steroid metabolic process"/>
    <property type="evidence" value="ECO:0007669"/>
    <property type="project" value="UniProtKB-ARBA"/>
</dbReference>
<comment type="caution">
    <text evidence="6">The sequence shown here is derived from an EMBL/GenBank/DDBJ whole genome shotgun (WGS) entry which is preliminary data.</text>
</comment>
<reference evidence="6 7" key="1">
    <citation type="submission" date="2017-10" db="EMBL/GenBank/DDBJ databases">
        <title>Two draft genome sequences of Pusillimonas sp. strains isolated from a nitrate- and radionuclide-contaminated groundwater in Russia.</title>
        <authorList>
            <person name="Grouzdev D.S."/>
            <person name="Tourova T.P."/>
            <person name="Goeva M.A."/>
            <person name="Babich T.L."/>
            <person name="Sokolova D.S."/>
            <person name="Abdullin R."/>
            <person name="Poltaraus A.B."/>
            <person name="Toshchakov S.V."/>
            <person name="Nazina T.N."/>
        </authorList>
    </citation>
    <scope>NUCLEOTIDE SEQUENCE [LARGE SCALE GENOMIC DNA]</scope>
    <source>
        <strain evidence="6 7">JR1/69-2-13</strain>
    </source>
</reference>
<dbReference type="InterPro" id="IPR027477">
    <property type="entry name" value="Succ_DH/fumarate_Rdtase_cat_sf"/>
</dbReference>
<dbReference type="PANTHER" id="PTHR43400:SF10">
    <property type="entry name" value="3-OXOSTEROID 1-DEHYDROGENASE"/>
    <property type="match status" value="1"/>
</dbReference>
<evidence type="ECO:0000256" key="1">
    <source>
        <dbReference type="ARBA" id="ARBA00001974"/>
    </source>
</evidence>
<keyword evidence="2" id="KW-0285">Flavoprotein</keyword>
<feature type="domain" description="FAD-dependent oxidoreductase 2 FAD-binding" evidence="5">
    <location>
        <begin position="7"/>
        <end position="238"/>
    </location>
</feature>
<dbReference type="SUPFAM" id="SSF51905">
    <property type="entry name" value="FAD/NAD(P)-binding domain"/>
    <property type="match status" value="1"/>
</dbReference>
<name>A0A2N4UAX5_9BURK</name>
<keyword evidence="7" id="KW-1185">Reference proteome</keyword>
<dbReference type="InterPro" id="IPR050315">
    <property type="entry name" value="FAD-oxidoreductase_2"/>
</dbReference>
<dbReference type="Proteomes" id="UP000234328">
    <property type="component" value="Unassembled WGS sequence"/>
</dbReference>
<evidence type="ECO:0000313" key="7">
    <source>
        <dbReference type="Proteomes" id="UP000234328"/>
    </source>
</evidence>
<dbReference type="SUPFAM" id="SSF56425">
    <property type="entry name" value="Succinate dehydrogenase/fumarate reductase flavoprotein, catalytic domain"/>
    <property type="match status" value="1"/>
</dbReference>
<evidence type="ECO:0000256" key="3">
    <source>
        <dbReference type="ARBA" id="ARBA00022827"/>
    </source>
</evidence>
<dbReference type="OrthoDB" id="9813348at2"/>
<evidence type="ECO:0000259" key="5">
    <source>
        <dbReference type="Pfam" id="PF00890"/>
    </source>
</evidence>
<dbReference type="InterPro" id="IPR036188">
    <property type="entry name" value="FAD/NAD-bd_sf"/>
</dbReference>
<keyword evidence="4" id="KW-0560">Oxidoreductase</keyword>
<protein>
    <submittedName>
        <fullName evidence="6">FAD-binding dehydrogenase</fullName>
    </submittedName>
</protein>
<keyword evidence="3" id="KW-0274">FAD</keyword>